<dbReference type="Proteomes" id="UP000076738">
    <property type="component" value="Unassembled WGS sequence"/>
</dbReference>
<keyword evidence="2" id="KW-1185">Reference proteome</keyword>
<gene>
    <name evidence="1" type="ORF">CALVIDRAFT_565794</name>
</gene>
<accession>A0A167K0V7</accession>
<proteinExistence type="predicted"/>
<sequence length="167" mass="18201">MKTYRVPNPPLFLPNTMYLNLKKWPAAPGTFEVNICISENGYDGWFTYAVNKPPTGFALFETRSHDDRNTGTSAIFIRLTELGTTGRNIYKDAYLSFNNRLSNGILAAASDMAMMTAFLDYLNSLGMTLASGAALVQQAKTQALAPQHYNATPANVVDAKPGVVVLA</sequence>
<evidence type="ECO:0000313" key="1">
    <source>
        <dbReference type="EMBL" id="KZO94134.1"/>
    </source>
</evidence>
<organism evidence="1 2">
    <name type="scientific">Calocera viscosa (strain TUFC12733)</name>
    <dbReference type="NCBI Taxonomy" id="1330018"/>
    <lineage>
        <taxon>Eukaryota</taxon>
        <taxon>Fungi</taxon>
        <taxon>Dikarya</taxon>
        <taxon>Basidiomycota</taxon>
        <taxon>Agaricomycotina</taxon>
        <taxon>Dacrymycetes</taxon>
        <taxon>Dacrymycetales</taxon>
        <taxon>Dacrymycetaceae</taxon>
        <taxon>Calocera</taxon>
    </lineage>
</organism>
<evidence type="ECO:0000313" key="2">
    <source>
        <dbReference type="Proteomes" id="UP000076738"/>
    </source>
</evidence>
<dbReference type="AlphaFoldDB" id="A0A167K0V7"/>
<protein>
    <submittedName>
        <fullName evidence="1">Uncharacterized protein</fullName>
    </submittedName>
</protein>
<name>A0A167K0V7_CALVF</name>
<reference evidence="1 2" key="1">
    <citation type="journal article" date="2016" name="Mol. Biol. Evol.">
        <title>Comparative Genomics of Early-Diverging Mushroom-Forming Fungi Provides Insights into the Origins of Lignocellulose Decay Capabilities.</title>
        <authorList>
            <person name="Nagy L.G."/>
            <person name="Riley R."/>
            <person name="Tritt A."/>
            <person name="Adam C."/>
            <person name="Daum C."/>
            <person name="Floudas D."/>
            <person name="Sun H."/>
            <person name="Yadav J.S."/>
            <person name="Pangilinan J."/>
            <person name="Larsson K.H."/>
            <person name="Matsuura K."/>
            <person name="Barry K."/>
            <person name="Labutti K."/>
            <person name="Kuo R."/>
            <person name="Ohm R.A."/>
            <person name="Bhattacharya S.S."/>
            <person name="Shirouzu T."/>
            <person name="Yoshinaga Y."/>
            <person name="Martin F.M."/>
            <person name="Grigoriev I.V."/>
            <person name="Hibbett D.S."/>
        </authorList>
    </citation>
    <scope>NUCLEOTIDE SEQUENCE [LARGE SCALE GENOMIC DNA]</scope>
    <source>
        <strain evidence="1 2">TUFC12733</strain>
    </source>
</reference>
<dbReference type="EMBL" id="KV417296">
    <property type="protein sequence ID" value="KZO94134.1"/>
    <property type="molecule type" value="Genomic_DNA"/>
</dbReference>